<evidence type="ECO:0000256" key="1">
    <source>
        <dbReference type="ARBA" id="ARBA00007596"/>
    </source>
</evidence>
<dbReference type="EMBL" id="MT226925">
    <property type="protein sequence ID" value="QOW07478.1"/>
    <property type="molecule type" value="Genomic_DNA"/>
</dbReference>
<evidence type="ECO:0000256" key="4">
    <source>
        <dbReference type="ARBA" id="ARBA00035276"/>
    </source>
</evidence>
<accession>A0A7S6U9U7</accession>
<evidence type="ECO:0000256" key="3">
    <source>
        <dbReference type="ARBA" id="ARBA00023274"/>
    </source>
</evidence>
<proteinExistence type="inferred from homology"/>
<dbReference type="GO" id="GO:0003735">
    <property type="term" value="F:structural constituent of ribosome"/>
    <property type="evidence" value="ECO:0007669"/>
    <property type="project" value="InterPro"/>
</dbReference>
<gene>
    <name evidence="5 6" type="primary">rpl33</name>
</gene>
<dbReference type="InterPro" id="IPR018264">
    <property type="entry name" value="Ribosomal_bL33_CS"/>
</dbReference>
<keyword evidence="6" id="KW-0934">Plastid</keyword>
<dbReference type="InterPro" id="IPR011332">
    <property type="entry name" value="Ribosomal_zn-bd"/>
</dbReference>
<dbReference type="PROSITE" id="PS00582">
    <property type="entry name" value="RIBOSOMAL_L33"/>
    <property type="match status" value="1"/>
</dbReference>
<evidence type="ECO:0000313" key="6">
    <source>
        <dbReference type="EMBL" id="QOW07478.1"/>
    </source>
</evidence>
<dbReference type="PANTHER" id="PTHR43168">
    <property type="entry name" value="50S RIBOSOMAL PROTEIN L33, CHLOROPLASTIC"/>
    <property type="match status" value="1"/>
</dbReference>
<sequence>MVKNKGTRILVTIECQRCPNVFKKRSLGISRYSTTKNRRNSPNRLELKKFCSYCNEHTFHKEIK</sequence>
<dbReference type="NCBIfam" id="NF001860">
    <property type="entry name" value="PRK00595.1"/>
    <property type="match status" value="1"/>
</dbReference>
<dbReference type="HAMAP" id="MF_00294">
    <property type="entry name" value="Ribosomal_bL33"/>
    <property type="match status" value="1"/>
</dbReference>
<organism evidence="6">
    <name type="scientific">Schizocladia ischiensis</name>
    <dbReference type="NCBI Taxonomy" id="196139"/>
    <lineage>
        <taxon>Eukaryota</taxon>
        <taxon>Sar</taxon>
        <taxon>Stramenopiles</taxon>
        <taxon>Ochrophyta</taxon>
        <taxon>PX clade</taxon>
        <taxon>Schizocladiophyceae</taxon>
        <taxon>Schizocladiales</taxon>
        <taxon>Schizocladiaceae</taxon>
        <taxon>Schizocladia</taxon>
    </lineage>
</organism>
<dbReference type="AlphaFoldDB" id="A0A7S6U9U7"/>
<dbReference type="SUPFAM" id="SSF57829">
    <property type="entry name" value="Zn-binding ribosomal proteins"/>
    <property type="match status" value="1"/>
</dbReference>
<evidence type="ECO:0000256" key="5">
    <source>
        <dbReference type="HAMAP-Rule" id="MF_00294"/>
    </source>
</evidence>
<dbReference type="GO" id="GO:0009507">
    <property type="term" value="C:chloroplast"/>
    <property type="evidence" value="ECO:0007669"/>
    <property type="project" value="UniProtKB-SubCell"/>
</dbReference>
<comment type="similarity">
    <text evidence="1 5">Belongs to the bacterial ribosomal protein bL33 family.</text>
</comment>
<dbReference type="Pfam" id="PF00471">
    <property type="entry name" value="Ribosomal_L33"/>
    <property type="match status" value="1"/>
</dbReference>
<keyword evidence="6" id="KW-0150">Chloroplast</keyword>
<comment type="subcellular location">
    <subcellularLocation>
        <location evidence="5">Plastid</location>
        <location evidence="5">Chloroplast</location>
    </subcellularLocation>
</comment>
<reference evidence="6" key="1">
    <citation type="submission" date="2020-03" db="EMBL/GenBank/DDBJ databases">
        <title>Schizocladia ischiensis organellar genomes: estimating the origin of multicellularity in heterokonts and the emergence of shallow ocean ecosystems.</title>
        <authorList>
            <person name="Phillips N.E."/>
            <person name="Braun E.L."/>
            <person name="Boore J."/>
            <person name="Cheda B."/>
            <person name="Salomon M.P."/>
        </authorList>
    </citation>
    <scope>NUCLEOTIDE SEQUENCE</scope>
</reference>
<dbReference type="NCBIfam" id="NF001764">
    <property type="entry name" value="PRK00504.1"/>
    <property type="match status" value="1"/>
</dbReference>
<dbReference type="GO" id="GO:1990904">
    <property type="term" value="C:ribonucleoprotein complex"/>
    <property type="evidence" value="ECO:0007669"/>
    <property type="project" value="UniProtKB-KW"/>
</dbReference>
<dbReference type="RefSeq" id="YP_010032271.1">
    <property type="nucleotide sequence ID" value="NC_053868.1"/>
</dbReference>
<dbReference type="InterPro" id="IPR001705">
    <property type="entry name" value="Ribosomal_bL33"/>
</dbReference>
<name>A0A7S6U9U7_9STRA</name>
<dbReference type="GO" id="GO:0005840">
    <property type="term" value="C:ribosome"/>
    <property type="evidence" value="ECO:0007669"/>
    <property type="project" value="UniProtKB-KW"/>
</dbReference>
<dbReference type="Gene3D" id="2.20.28.120">
    <property type="entry name" value="Ribosomal protein L33"/>
    <property type="match status" value="1"/>
</dbReference>
<dbReference type="GO" id="GO:0006412">
    <property type="term" value="P:translation"/>
    <property type="evidence" value="ECO:0007669"/>
    <property type="project" value="UniProtKB-UniRule"/>
</dbReference>
<keyword evidence="2 5" id="KW-0689">Ribosomal protein</keyword>
<evidence type="ECO:0000256" key="2">
    <source>
        <dbReference type="ARBA" id="ARBA00022980"/>
    </source>
</evidence>
<dbReference type="PANTHER" id="PTHR43168:SF2">
    <property type="entry name" value="LARGE RIBOSOMAL SUBUNIT PROTEIN BL33C"/>
    <property type="match status" value="1"/>
</dbReference>
<keyword evidence="3 5" id="KW-0687">Ribonucleoprotein</keyword>
<geneLocation type="chloroplast" evidence="6"/>
<protein>
    <recommendedName>
        <fullName evidence="4 5">Large ribosomal subunit protein bL33c</fullName>
    </recommendedName>
</protein>
<dbReference type="InterPro" id="IPR038584">
    <property type="entry name" value="Ribosomal_bL33_sf"/>
</dbReference>
<dbReference type="GeneID" id="63377757"/>
<dbReference type="NCBIfam" id="TIGR01023">
    <property type="entry name" value="rpmG_bact"/>
    <property type="match status" value="1"/>
</dbReference>